<dbReference type="PANTHER" id="PTHR40661:SF3">
    <property type="entry name" value="FELS-1 PROPHAGE TRANSCRIPTIONAL REGULATOR"/>
    <property type="match status" value="1"/>
</dbReference>
<name>A0ABT2FDJ9_9NEIS</name>
<gene>
    <name evidence="5" type="ORF">NXS09_08215</name>
</gene>
<dbReference type="Gene3D" id="1.10.10.10">
    <property type="entry name" value="Winged helix-like DNA-binding domain superfamily/Winged helix DNA-binding domain"/>
    <property type="match status" value="1"/>
</dbReference>
<keyword evidence="6" id="KW-1185">Reference proteome</keyword>
<keyword evidence="1" id="KW-0805">Transcription regulation</keyword>
<evidence type="ECO:0000313" key="6">
    <source>
        <dbReference type="Proteomes" id="UP001166947"/>
    </source>
</evidence>
<evidence type="ECO:0000256" key="2">
    <source>
        <dbReference type="ARBA" id="ARBA00023125"/>
    </source>
</evidence>
<dbReference type="PANTHER" id="PTHR40661">
    <property type="match status" value="1"/>
</dbReference>
<feature type="domain" description="Peptidase S24/S26A/S26B/S26C" evidence="4">
    <location>
        <begin position="123"/>
        <end position="243"/>
    </location>
</feature>
<dbReference type="SUPFAM" id="SSF51306">
    <property type="entry name" value="LexA/Signal peptidase"/>
    <property type="match status" value="1"/>
</dbReference>
<keyword evidence="3" id="KW-0804">Transcription</keyword>
<dbReference type="EMBL" id="JANUXW010000007">
    <property type="protein sequence ID" value="MCS4534282.1"/>
    <property type="molecule type" value="Genomic_DNA"/>
</dbReference>
<evidence type="ECO:0000313" key="5">
    <source>
        <dbReference type="EMBL" id="MCS4534282.1"/>
    </source>
</evidence>
<evidence type="ECO:0000256" key="3">
    <source>
        <dbReference type="ARBA" id="ARBA00023163"/>
    </source>
</evidence>
<dbReference type="Pfam" id="PF00717">
    <property type="entry name" value="Peptidase_S24"/>
    <property type="match status" value="1"/>
</dbReference>
<dbReference type="RefSeq" id="WP_259292068.1">
    <property type="nucleotide sequence ID" value="NZ_JANUXW010000007.1"/>
</dbReference>
<dbReference type="Gene3D" id="2.10.109.10">
    <property type="entry name" value="Umud Fragment, subunit A"/>
    <property type="match status" value="1"/>
</dbReference>
<sequence length="252" mass="29199">MKKMFSVSEIESLVSKFGLLSLPNTGRAIQYRAQNENWKYSEAPSQGGKRGVKKIYLLPEYVVNELKQKGIFDLLANEFDEAETPTDQNLKESENWLADYDDWANKQDRDRIVPVRYYKQVFASAGSGSIPWDTNPEAMWFRDAFFTYLGLRPDSCFCTRIDGDSMAPTLIDQGTALWQAVSQYTREGIYLFRQGDELRVKRLQRLNTHTYRIISDNANKSIYPTTDLDLTQMQSHEFEIYGRYLWSCGIAK</sequence>
<comment type="caution">
    <text evidence="5">The sequence shown here is derived from an EMBL/GenBank/DDBJ whole genome shotgun (WGS) entry which is preliminary data.</text>
</comment>
<keyword evidence="2" id="KW-0238">DNA-binding</keyword>
<organism evidence="5 6">
    <name type="scientific">Neisseria montereyensis</name>
    <dbReference type="NCBI Taxonomy" id="2973938"/>
    <lineage>
        <taxon>Bacteria</taxon>
        <taxon>Pseudomonadati</taxon>
        <taxon>Pseudomonadota</taxon>
        <taxon>Betaproteobacteria</taxon>
        <taxon>Neisseriales</taxon>
        <taxon>Neisseriaceae</taxon>
        <taxon>Neisseria</taxon>
    </lineage>
</organism>
<protein>
    <submittedName>
        <fullName evidence="5">S24 family peptidase</fullName>
    </submittedName>
</protein>
<dbReference type="InterPro" id="IPR036388">
    <property type="entry name" value="WH-like_DNA-bd_sf"/>
</dbReference>
<dbReference type="InterPro" id="IPR036286">
    <property type="entry name" value="LexA/Signal_pep-like_sf"/>
</dbReference>
<dbReference type="Proteomes" id="UP001166947">
    <property type="component" value="Unassembled WGS sequence"/>
</dbReference>
<reference evidence="5" key="1">
    <citation type="submission" date="2022-08" db="EMBL/GenBank/DDBJ databases">
        <authorList>
            <person name="Volokhov D.V."/>
            <person name="Furtak V.A."/>
            <person name="Zagorodnyaya T.A."/>
        </authorList>
    </citation>
    <scope>NUCLEOTIDE SEQUENCE</scope>
    <source>
        <strain evidence="5">CSL10203-ORH2</strain>
    </source>
</reference>
<proteinExistence type="predicted"/>
<dbReference type="InterPro" id="IPR015927">
    <property type="entry name" value="Peptidase_S24_S26A/B/C"/>
</dbReference>
<evidence type="ECO:0000256" key="1">
    <source>
        <dbReference type="ARBA" id="ARBA00023015"/>
    </source>
</evidence>
<accession>A0ABT2FDJ9</accession>
<dbReference type="CDD" id="cd06529">
    <property type="entry name" value="S24_LexA-like"/>
    <property type="match status" value="1"/>
</dbReference>
<reference evidence="5" key="2">
    <citation type="journal article" date="2023" name="Curr. Microbiol.">
        <title>Neisseria montereyensis sp. nov., Isolated from Oropharynx of California Sea Lion (Zalophus californianus): Genomic, Phylogenetic, and Phenotypic Study.</title>
        <authorList>
            <person name="Volokhov D.V."/>
            <person name="Zagorodnyaya T.A."/>
            <person name="Furtak V.A."/>
            <person name="Nattanmai G."/>
            <person name="Randall L."/>
            <person name="Jose S."/>
            <person name="Gao Y."/>
            <person name="Gulland F.M."/>
            <person name="Eisenberg T."/>
            <person name="Delmonte P."/>
            <person name="Blom J."/>
            <person name="Mitchell K.K."/>
        </authorList>
    </citation>
    <scope>NUCLEOTIDE SEQUENCE</scope>
    <source>
        <strain evidence="5">CSL10203-ORH2</strain>
    </source>
</reference>
<evidence type="ECO:0000259" key="4">
    <source>
        <dbReference type="Pfam" id="PF00717"/>
    </source>
</evidence>
<dbReference type="InterPro" id="IPR039418">
    <property type="entry name" value="LexA-like"/>
</dbReference>